<dbReference type="InterPro" id="IPR001054">
    <property type="entry name" value="A/G_cyclase"/>
</dbReference>
<sequence>MEATNKPYDHVAGVGRIDSILSIPQSNYEELDTLPSRDKLTFTNGYYANKTVAVFVDIRDSSSLPDIYKRPALARLYRAYISEMVAILNSHAKAVEVNIVGDGVWAIINAPCKSDIDEVFETVAKMNSLMKVLNYKLKKANYGTPIRAGIGASFGRALMIKAGLSGSGINDVVYMGDVVNRAAKLASKGSNGYGAAPIYLSNVFVSNLKDEYQAWTTKDWTHDCYTASVINSAMDEWYENNCK</sequence>
<dbReference type="Pfam" id="PF00211">
    <property type="entry name" value="Guanylate_cyc"/>
    <property type="match status" value="1"/>
</dbReference>
<dbReference type="GO" id="GO:0035556">
    <property type="term" value="P:intracellular signal transduction"/>
    <property type="evidence" value="ECO:0007669"/>
    <property type="project" value="InterPro"/>
</dbReference>
<dbReference type="RefSeq" id="WP_119660848.1">
    <property type="nucleotide sequence ID" value="NZ_QUAL01000154.1"/>
</dbReference>
<name>A0A418KP62_9ACTN</name>
<dbReference type="EMBL" id="QUAL01000154">
    <property type="protein sequence ID" value="RIQ21053.1"/>
    <property type="molecule type" value="Genomic_DNA"/>
</dbReference>
<evidence type="ECO:0000313" key="3">
    <source>
        <dbReference type="Proteomes" id="UP000284057"/>
    </source>
</evidence>
<accession>A0A418KP62</accession>
<dbReference type="InterPro" id="IPR029787">
    <property type="entry name" value="Nucleotide_cyclase"/>
</dbReference>
<comment type="caution">
    <text evidence="2">The sequence shown here is derived from an EMBL/GenBank/DDBJ whole genome shotgun (WGS) entry which is preliminary data.</text>
</comment>
<evidence type="ECO:0000259" key="1">
    <source>
        <dbReference type="PROSITE" id="PS50125"/>
    </source>
</evidence>
<dbReference type="GO" id="GO:0004016">
    <property type="term" value="F:adenylate cyclase activity"/>
    <property type="evidence" value="ECO:0007669"/>
    <property type="project" value="UniProtKB-ARBA"/>
</dbReference>
<dbReference type="GO" id="GO:0009190">
    <property type="term" value="P:cyclic nucleotide biosynthetic process"/>
    <property type="evidence" value="ECO:0007669"/>
    <property type="project" value="InterPro"/>
</dbReference>
<organism evidence="2 3">
    <name type="scientific">Jiangella rhizosphaerae</name>
    <dbReference type="NCBI Taxonomy" id="2293569"/>
    <lineage>
        <taxon>Bacteria</taxon>
        <taxon>Bacillati</taxon>
        <taxon>Actinomycetota</taxon>
        <taxon>Actinomycetes</taxon>
        <taxon>Jiangellales</taxon>
        <taxon>Jiangellaceae</taxon>
        <taxon>Jiangella</taxon>
    </lineage>
</organism>
<protein>
    <submittedName>
        <fullName evidence="2">Adenylate/guanylate cyclase domain-containing protein</fullName>
    </submittedName>
</protein>
<dbReference type="OrthoDB" id="8776790at2"/>
<proteinExistence type="predicted"/>
<dbReference type="Proteomes" id="UP000284057">
    <property type="component" value="Unassembled WGS sequence"/>
</dbReference>
<feature type="domain" description="Guanylate cyclase" evidence="1">
    <location>
        <begin position="52"/>
        <end position="186"/>
    </location>
</feature>
<keyword evidence="3" id="KW-1185">Reference proteome</keyword>
<dbReference type="SUPFAM" id="SSF55073">
    <property type="entry name" value="Nucleotide cyclase"/>
    <property type="match status" value="1"/>
</dbReference>
<dbReference type="PROSITE" id="PS50125">
    <property type="entry name" value="GUANYLATE_CYCLASE_2"/>
    <property type="match status" value="1"/>
</dbReference>
<evidence type="ECO:0000313" key="2">
    <source>
        <dbReference type="EMBL" id="RIQ21053.1"/>
    </source>
</evidence>
<dbReference type="Gene3D" id="3.30.70.1230">
    <property type="entry name" value="Nucleotide cyclase"/>
    <property type="match status" value="1"/>
</dbReference>
<dbReference type="AlphaFoldDB" id="A0A418KP62"/>
<reference evidence="2 3" key="1">
    <citation type="submission" date="2018-09" db="EMBL/GenBank/DDBJ databases">
        <title>Isolation, diversity and antifungal activity of actinobacteria from wheat.</title>
        <authorList>
            <person name="Han C."/>
        </authorList>
    </citation>
    <scope>NUCLEOTIDE SEQUENCE [LARGE SCALE GENOMIC DNA]</scope>
    <source>
        <strain evidence="2 3">NEAU-YY265</strain>
    </source>
</reference>
<gene>
    <name evidence="2" type="ORF">DY240_15990</name>
</gene>